<name>A0A101SUC8_9ACTN</name>
<keyword evidence="2" id="KW-1185">Reference proteome</keyword>
<dbReference type="EMBL" id="LMWW01000044">
    <property type="protein sequence ID" value="KUN80196.1"/>
    <property type="molecule type" value="Genomic_DNA"/>
</dbReference>
<evidence type="ECO:0000313" key="1">
    <source>
        <dbReference type="EMBL" id="KUN80196.1"/>
    </source>
</evidence>
<dbReference type="Proteomes" id="UP000052982">
    <property type="component" value="Unassembled WGS sequence"/>
</dbReference>
<sequence length="73" mass="8078">MDENEARDIAVDFLLASASDAAEWKMQGPSRQVLVHSTGRRECLVFGFWPPSGSSEDPLRIGVDPETREAFVV</sequence>
<proteinExistence type="predicted"/>
<evidence type="ECO:0000313" key="2">
    <source>
        <dbReference type="Proteomes" id="UP000052982"/>
    </source>
</evidence>
<gene>
    <name evidence="1" type="ORF">AQJ64_25880</name>
</gene>
<comment type="caution">
    <text evidence="1">The sequence shown here is derived from an EMBL/GenBank/DDBJ whole genome shotgun (WGS) entry which is preliminary data.</text>
</comment>
<organism evidence="1 2">
    <name type="scientific">Streptomyces griseoruber</name>
    <dbReference type="NCBI Taxonomy" id="1943"/>
    <lineage>
        <taxon>Bacteria</taxon>
        <taxon>Bacillati</taxon>
        <taxon>Actinomycetota</taxon>
        <taxon>Actinomycetes</taxon>
        <taxon>Kitasatosporales</taxon>
        <taxon>Streptomycetaceae</taxon>
        <taxon>Streptomyces</taxon>
    </lineage>
</organism>
<protein>
    <submittedName>
        <fullName evidence="1">Uncharacterized protein</fullName>
    </submittedName>
</protein>
<accession>A0A101SUC8</accession>
<dbReference type="AlphaFoldDB" id="A0A101SUC8"/>
<dbReference type="RefSeq" id="WP_055634084.1">
    <property type="nucleotide sequence ID" value="NZ_KQ948773.1"/>
</dbReference>
<reference evidence="1 2" key="1">
    <citation type="submission" date="2015-10" db="EMBL/GenBank/DDBJ databases">
        <title>Draft genome sequence of Streptomyces griseoruber DSM 40281, type strain for the species Streptomyces griseoruber.</title>
        <authorList>
            <person name="Ruckert C."/>
            <person name="Winkler A."/>
            <person name="Kalinowski J."/>
            <person name="Kampfer P."/>
            <person name="Glaeser S."/>
        </authorList>
    </citation>
    <scope>NUCLEOTIDE SEQUENCE [LARGE SCALE GENOMIC DNA]</scope>
    <source>
        <strain evidence="1 2">DSM 40281</strain>
    </source>
</reference>